<organism evidence="1 2">
    <name type="scientific">Tripterygium wilfordii</name>
    <name type="common">Thunder God vine</name>
    <dbReference type="NCBI Taxonomy" id="458696"/>
    <lineage>
        <taxon>Eukaryota</taxon>
        <taxon>Viridiplantae</taxon>
        <taxon>Streptophyta</taxon>
        <taxon>Embryophyta</taxon>
        <taxon>Tracheophyta</taxon>
        <taxon>Spermatophyta</taxon>
        <taxon>Magnoliopsida</taxon>
        <taxon>eudicotyledons</taxon>
        <taxon>Gunneridae</taxon>
        <taxon>Pentapetalae</taxon>
        <taxon>rosids</taxon>
        <taxon>fabids</taxon>
        <taxon>Celastrales</taxon>
        <taxon>Celastraceae</taxon>
        <taxon>Tripterygium</taxon>
    </lineage>
</organism>
<keyword evidence="2" id="KW-1185">Reference proteome</keyword>
<sequence length="102" mass="11886">MWAREPSSSPGAFNRAGLGLRYKIRFVLEDSLMASFPVRVSLGYKRLHCAVPGKSLTFFARISIICSLSRQHSYDELRYLKICFRLWNFFFRGDFQINLISI</sequence>
<dbReference type="InParanoid" id="A0A7J7D165"/>
<dbReference type="EMBL" id="JAAARO010000011">
    <property type="protein sequence ID" value="KAF5740102.1"/>
    <property type="molecule type" value="Genomic_DNA"/>
</dbReference>
<reference evidence="1 2" key="1">
    <citation type="journal article" date="2020" name="Nat. Commun.">
        <title>Genome of Tripterygium wilfordii and identification of cytochrome P450 involved in triptolide biosynthesis.</title>
        <authorList>
            <person name="Tu L."/>
            <person name="Su P."/>
            <person name="Zhang Z."/>
            <person name="Gao L."/>
            <person name="Wang J."/>
            <person name="Hu T."/>
            <person name="Zhou J."/>
            <person name="Zhang Y."/>
            <person name="Zhao Y."/>
            <person name="Liu Y."/>
            <person name="Song Y."/>
            <person name="Tong Y."/>
            <person name="Lu Y."/>
            <person name="Yang J."/>
            <person name="Xu C."/>
            <person name="Jia M."/>
            <person name="Peters R.J."/>
            <person name="Huang L."/>
            <person name="Gao W."/>
        </authorList>
    </citation>
    <scope>NUCLEOTIDE SEQUENCE [LARGE SCALE GENOMIC DNA]</scope>
    <source>
        <strain evidence="2">cv. XIE 37</strain>
        <tissue evidence="1">Leaf</tissue>
    </source>
</reference>
<dbReference type="Proteomes" id="UP000593562">
    <property type="component" value="Unassembled WGS sequence"/>
</dbReference>
<accession>A0A7J7D165</accession>
<name>A0A7J7D165_TRIWF</name>
<evidence type="ECO:0000313" key="1">
    <source>
        <dbReference type="EMBL" id="KAF5740102.1"/>
    </source>
</evidence>
<dbReference type="AlphaFoldDB" id="A0A7J7D165"/>
<comment type="caution">
    <text evidence="1">The sequence shown here is derived from an EMBL/GenBank/DDBJ whole genome shotgun (WGS) entry which is preliminary data.</text>
</comment>
<protein>
    <submittedName>
        <fullName evidence="1">Uncharacterized protein</fullName>
    </submittedName>
</protein>
<evidence type="ECO:0000313" key="2">
    <source>
        <dbReference type="Proteomes" id="UP000593562"/>
    </source>
</evidence>
<gene>
    <name evidence="1" type="ORF">HS088_TW11G00166</name>
</gene>
<proteinExistence type="predicted"/>